<comment type="subcellular location">
    <subcellularLocation>
        <location evidence="1">Secreted</location>
    </subcellularLocation>
</comment>
<dbReference type="SMART" id="SM00284">
    <property type="entry name" value="OLF"/>
    <property type="match status" value="1"/>
</dbReference>
<dbReference type="InterPro" id="IPR036179">
    <property type="entry name" value="Ig-like_dom_sf"/>
</dbReference>
<gene>
    <name evidence="10" type="ORF">V9T40_001843</name>
</gene>
<reference evidence="10 11" key="1">
    <citation type="submission" date="2024-03" db="EMBL/GenBank/DDBJ databases">
        <title>Adaptation during the transition from Ophiocordyceps entomopathogen to insect associate is accompanied by gene loss and intensified selection.</title>
        <authorList>
            <person name="Ward C.M."/>
            <person name="Onetto C.A."/>
            <person name="Borneman A.R."/>
        </authorList>
    </citation>
    <scope>NUCLEOTIDE SEQUENCE [LARGE SCALE GENOMIC DNA]</scope>
    <source>
        <strain evidence="10">AWRI1</strain>
        <tissue evidence="10">Single Adult Female</tissue>
    </source>
</reference>
<feature type="domain" description="Olfactomedin-like" evidence="9">
    <location>
        <begin position="581"/>
        <end position="838"/>
    </location>
</feature>
<accession>A0AAN9THU1</accession>
<feature type="compositionally biased region" description="Low complexity" evidence="6">
    <location>
        <begin position="284"/>
        <end position="299"/>
    </location>
</feature>
<feature type="region of interest" description="Disordered" evidence="6">
    <location>
        <begin position="67"/>
        <end position="104"/>
    </location>
</feature>
<dbReference type="PANTHER" id="PTHR23192">
    <property type="entry name" value="OLFACTOMEDIN-RELATED"/>
    <property type="match status" value="1"/>
</dbReference>
<dbReference type="InterPro" id="IPR032675">
    <property type="entry name" value="LRR_dom_sf"/>
</dbReference>
<evidence type="ECO:0000256" key="4">
    <source>
        <dbReference type="ARBA" id="ARBA00023157"/>
    </source>
</evidence>
<keyword evidence="7" id="KW-0472">Membrane</keyword>
<dbReference type="SMART" id="SM00409">
    <property type="entry name" value="IG"/>
    <property type="match status" value="2"/>
</dbReference>
<dbReference type="Pfam" id="PF13927">
    <property type="entry name" value="Ig_3"/>
    <property type="match status" value="1"/>
</dbReference>
<dbReference type="GO" id="GO:0007165">
    <property type="term" value="P:signal transduction"/>
    <property type="evidence" value="ECO:0007669"/>
    <property type="project" value="TreeGrafter"/>
</dbReference>
<evidence type="ECO:0000256" key="7">
    <source>
        <dbReference type="SAM" id="Phobius"/>
    </source>
</evidence>
<name>A0AAN9THU1_9HEMI</name>
<dbReference type="InterPro" id="IPR008160">
    <property type="entry name" value="Collagen"/>
</dbReference>
<proteinExistence type="predicted"/>
<dbReference type="Gene3D" id="3.80.10.10">
    <property type="entry name" value="Ribonuclease Inhibitor"/>
    <property type="match status" value="2"/>
</dbReference>
<dbReference type="SUPFAM" id="SSF52058">
    <property type="entry name" value="L domain-like"/>
    <property type="match status" value="1"/>
</dbReference>
<dbReference type="Pfam" id="PF01391">
    <property type="entry name" value="Collagen"/>
    <property type="match status" value="2"/>
</dbReference>
<evidence type="ECO:0000259" key="8">
    <source>
        <dbReference type="PROSITE" id="PS50835"/>
    </source>
</evidence>
<keyword evidence="7" id="KW-0812">Transmembrane</keyword>
<dbReference type="EMBL" id="JBBCAQ010000022">
    <property type="protein sequence ID" value="KAK7590230.1"/>
    <property type="molecule type" value="Genomic_DNA"/>
</dbReference>
<protein>
    <submittedName>
        <fullName evidence="10">Uncharacterized protein</fullName>
    </submittedName>
</protein>
<comment type="caution">
    <text evidence="5">Lacks conserved residue(s) required for the propagation of feature annotation.</text>
</comment>
<feature type="region of interest" description="Disordered" evidence="6">
    <location>
        <begin position="154"/>
        <end position="302"/>
    </location>
</feature>
<keyword evidence="7" id="KW-1133">Transmembrane helix</keyword>
<sequence length="1326" mass="148132">MGGHTHAPNGVSDGGGKPSSWKVHVLVLVLFVAQIITIYTGYEYYTRLDRKYDAKYRDLRQLVRSCESRSRKRRDTSVQDNSVVRPLPSDNSLKMMETEGEPSLKNGSAEIVDEIMNLKPNLTDKAWIWLNDYSRVPRQQMLELCKVINQNCPTQKGEPGIKGDTGEKGDKGGMGQDGSNGLAGAVGPTGPRGPPGMKGDRGEKGDRGWPGLNGRSGIPGEPGLDGIPGRNGKDGIPGKNGVRGMDGIPGMPGRDGVNGLKGDKGEKGAAGPEGPTGLPGRQGKPGSPGIDGIPGSPGITAKNCSVNGTQKLLIPPSIVGSEPNYYERDKVVKEFDNVKFKCSSTGEPKPTNVWKKIGYNNDEPIKQGQWQGFNIQNDIIYFMNVSRKHMGDYMCEANNGIPPSANLTVSLVVKFPPYIEIENVILNVTLGGYARLRCKFEAFPFGVYYWEDSRGIVYEESFDKFNVSYYNFNRYETILELNITNITRDELGVYYCIGKNEEGFTKGYINVTDEPGSEIQVTEICHKNRITFGNPAPPADGKICPDCPVCKVCGFGYRDLEISPIAKAGNQSYQLPNKVSNCEMETIGKPVYHNSIPGMYGAWMRESYKAIVSGDNYWLTVENCTNCLHQFINKNDFTNKTIFKTYPLREPFIGNDHIMYNGSFYYATKRNDSIYVIRYDFEREPPSDEGLLLEYCDTNPKNYLYKTERNHIDIMSDENGLWAVCALHQTNNTAVTKINTTLPELRIDKAWNISVKHQDAGDMFIICGILYAVDSVTQYDTKISLALDLFTDKLLDDSKIAFTNPFVNTTMISYNYKYNELYTWDSGNMLTYPIKCRALGNDTNVNSNAISDIRPTPANVTREALWAKTDDRFGQRNWNTFHFVAASSVADIMRTPGHSLVTWLLGTSLLVTLCHADSEEPPCFMVTSASCAEIDSESKCQLSKDHAQIFCCNVTSEGELVQSINKKVLNPDLILGFHMRDSSLEKLEISVFDRLKRLASFSITNSNLTHISGAFDGPSSLTCLNISQNMIIEMHPFILLKLKGLKNIVITNNTYISTLPEFSKELKGFKLDVSGNTQLSCKYLINLTVADVQKTMIFVFNNKNSTTCLPPQSKIFTNSIIYVNMEHLDKVREIFEACPNITDTRNCTCSVHSLDVGDHGLLKYHALVNCSNQSMTSFPKKLPSATRLLDISHNDIPIYMLSNAFDRLQGTRILLAGNEFKCDCQTASQTKSWLLANKDHVPDYSDIYTDCEGSKMRVISMHQKGLCSKSTEWKDYIRYVIYGEVIVLVLLVGKVSYDYYIFKTFGYLPWPASKMPKLPCDWCFET</sequence>
<evidence type="ECO:0000259" key="9">
    <source>
        <dbReference type="PROSITE" id="PS51132"/>
    </source>
</evidence>
<comment type="caution">
    <text evidence="10">The sequence shown here is derived from an EMBL/GenBank/DDBJ whole genome shotgun (WGS) entry which is preliminary data.</text>
</comment>
<dbReference type="PANTHER" id="PTHR23192:SF85">
    <property type="entry name" value="GLIOMEDIN"/>
    <property type="match status" value="1"/>
</dbReference>
<evidence type="ECO:0000256" key="1">
    <source>
        <dbReference type="ARBA" id="ARBA00004613"/>
    </source>
</evidence>
<dbReference type="InterPro" id="IPR013783">
    <property type="entry name" value="Ig-like_fold"/>
</dbReference>
<dbReference type="SUPFAM" id="SSF48726">
    <property type="entry name" value="Immunoglobulin"/>
    <property type="match status" value="2"/>
</dbReference>
<evidence type="ECO:0000256" key="6">
    <source>
        <dbReference type="SAM" id="MobiDB-lite"/>
    </source>
</evidence>
<evidence type="ECO:0000313" key="11">
    <source>
        <dbReference type="Proteomes" id="UP001367676"/>
    </source>
</evidence>
<evidence type="ECO:0000256" key="3">
    <source>
        <dbReference type="ARBA" id="ARBA00022729"/>
    </source>
</evidence>
<dbReference type="InterPro" id="IPR007110">
    <property type="entry name" value="Ig-like_dom"/>
</dbReference>
<dbReference type="Pfam" id="PF02191">
    <property type="entry name" value="OLF"/>
    <property type="match status" value="1"/>
</dbReference>
<evidence type="ECO:0000256" key="5">
    <source>
        <dbReference type="PROSITE-ProRule" id="PRU00446"/>
    </source>
</evidence>
<keyword evidence="3" id="KW-0732">Signal</keyword>
<dbReference type="InterPro" id="IPR003112">
    <property type="entry name" value="Olfac-like_dom"/>
</dbReference>
<dbReference type="InterPro" id="IPR001611">
    <property type="entry name" value="Leu-rich_rpt"/>
</dbReference>
<dbReference type="PROSITE" id="PS51132">
    <property type="entry name" value="OLF"/>
    <property type="match status" value="1"/>
</dbReference>
<keyword evidence="11" id="KW-1185">Reference proteome</keyword>
<dbReference type="PROSITE" id="PS50835">
    <property type="entry name" value="IG_LIKE"/>
    <property type="match status" value="2"/>
</dbReference>
<feature type="compositionally biased region" description="Basic and acidic residues" evidence="6">
    <location>
        <begin position="159"/>
        <end position="171"/>
    </location>
</feature>
<organism evidence="10 11">
    <name type="scientific">Parthenolecanium corni</name>
    <dbReference type="NCBI Taxonomy" id="536013"/>
    <lineage>
        <taxon>Eukaryota</taxon>
        <taxon>Metazoa</taxon>
        <taxon>Ecdysozoa</taxon>
        <taxon>Arthropoda</taxon>
        <taxon>Hexapoda</taxon>
        <taxon>Insecta</taxon>
        <taxon>Pterygota</taxon>
        <taxon>Neoptera</taxon>
        <taxon>Paraneoptera</taxon>
        <taxon>Hemiptera</taxon>
        <taxon>Sternorrhyncha</taxon>
        <taxon>Coccoidea</taxon>
        <taxon>Coccidae</taxon>
        <taxon>Parthenolecanium</taxon>
    </lineage>
</organism>
<feature type="compositionally biased region" description="Basic and acidic residues" evidence="6">
    <location>
        <begin position="198"/>
        <end position="207"/>
    </location>
</feature>
<dbReference type="InterPro" id="IPR050605">
    <property type="entry name" value="Olfactomedin-like_domain"/>
</dbReference>
<dbReference type="GO" id="GO:0005615">
    <property type="term" value="C:extracellular space"/>
    <property type="evidence" value="ECO:0007669"/>
    <property type="project" value="TreeGrafter"/>
</dbReference>
<feature type="domain" description="Ig-like" evidence="8">
    <location>
        <begin position="316"/>
        <end position="408"/>
    </location>
</feature>
<dbReference type="InterPro" id="IPR003599">
    <property type="entry name" value="Ig_sub"/>
</dbReference>
<keyword evidence="2" id="KW-0964">Secreted</keyword>
<dbReference type="Gene3D" id="2.60.40.10">
    <property type="entry name" value="Immunoglobulins"/>
    <property type="match status" value="2"/>
</dbReference>
<evidence type="ECO:0000256" key="2">
    <source>
        <dbReference type="ARBA" id="ARBA00022525"/>
    </source>
</evidence>
<evidence type="ECO:0000313" key="10">
    <source>
        <dbReference type="EMBL" id="KAK7590230.1"/>
    </source>
</evidence>
<feature type="transmembrane region" description="Helical" evidence="7">
    <location>
        <begin position="23"/>
        <end position="42"/>
    </location>
</feature>
<keyword evidence="4" id="KW-1015">Disulfide bond</keyword>
<feature type="domain" description="Ig-like" evidence="8">
    <location>
        <begin position="416"/>
        <end position="512"/>
    </location>
</feature>
<dbReference type="Proteomes" id="UP001367676">
    <property type="component" value="Unassembled WGS sequence"/>
</dbReference>
<dbReference type="Pfam" id="PF13855">
    <property type="entry name" value="LRR_8"/>
    <property type="match status" value="1"/>
</dbReference>